<dbReference type="PANTHER" id="PTHR12829:SF7">
    <property type="entry name" value="N6-ADENOSINE-METHYLTRANSFERASE CATALYTIC SUBUNIT"/>
    <property type="match status" value="1"/>
</dbReference>
<dbReference type="GO" id="GO:0005634">
    <property type="term" value="C:nucleus"/>
    <property type="evidence" value="ECO:0007669"/>
    <property type="project" value="TreeGrafter"/>
</dbReference>
<evidence type="ECO:0000256" key="7">
    <source>
        <dbReference type="SAM" id="MobiDB-lite"/>
    </source>
</evidence>
<feature type="compositionally biased region" description="Low complexity" evidence="7">
    <location>
        <begin position="358"/>
        <end position="368"/>
    </location>
</feature>
<accession>A0AAN6GDD6</accession>
<proteinExistence type="inferred from homology"/>
<evidence type="ECO:0000256" key="2">
    <source>
        <dbReference type="ARBA" id="ARBA00022603"/>
    </source>
</evidence>
<dbReference type="PANTHER" id="PTHR12829">
    <property type="entry name" value="N6-ADENOSINE-METHYLTRANSFERASE"/>
    <property type="match status" value="1"/>
</dbReference>
<dbReference type="EC" id="2.1.1.348" evidence="1"/>
<keyword evidence="2 8" id="KW-0489">Methyltransferase</keyword>
<evidence type="ECO:0000256" key="3">
    <source>
        <dbReference type="ARBA" id="ARBA00022679"/>
    </source>
</evidence>
<evidence type="ECO:0000313" key="9">
    <source>
        <dbReference type="Proteomes" id="UP001176521"/>
    </source>
</evidence>
<sequence length="483" mass="53676">MDILLPVEPLRAAAAHDGYGDFYPAGVDEEVISALTQRYLSRPSAKERILTKAMHSRDNRFQAFCEHLTRAECAADLKPRASGSQERAEDGACMLLHFEPIFLPHTDPSFGHCSYLNTCHRMTTCKYLHFQLVAPPPTPPPNQTTSASCTSSGEASFHWQAPYDIDSIEAREAAVRRPVEALVELGLTSWIRPNDSALRSNLDSDGGVNAVPQLPAQWIDCDLKTFDFSMLGKFDVIVADPPWDIHMSLPYGTMTDDDMRAMPFPMLQDEGLLFLWVTGRAMELGRELLNYWGYTRIDELIWVKIGQTQRLIRTGRTGHWLNHTKEHCLVAAKVRSPASHTEAAPSPDGQQASPPPALQQQQQQQQQQSPPPRSGHGHAGAPPGIDASHLLPAWLHATAGLATDVIVSEVRDTSRKPDELYGLIERLCPGGRKVELFGRKHNMRRGWLTLGNQLRGDSGNTESVHDSVLRERLAAWRAGTTRP</sequence>
<dbReference type="GO" id="GO:0003676">
    <property type="term" value="F:nucleic acid binding"/>
    <property type="evidence" value="ECO:0007669"/>
    <property type="project" value="InterPro"/>
</dbReference>
<comment type="catalytic activity">
    <reaction evidence="5">
        <text>an adenosine in mRNA + S-adenosyl-L-methionine = an N(6)-methyladenosine in mRNA + S-adenosyl-L-homocysteine + H(+)</text>
        <dbReference type="Rhea" id="RHEA:55584"/>
        <dbReference type="Rhea" id="RHEA-COMP:12414"/>
        <dbReference type="Rhea" id="RHEA-COMP:12417"/>
        <dbReference type="ChEBI" id="CHEBI:15378"/>
        <dbReference type="ChEBI" id="CHEBI:57856"/>
        <dbReference type="ChEBI" id="CHEBI:59789"/>
        <dbReference type="ChEBI" id="CHEBI:74411"/>
        <dbReference type="ChEBI" id="CHEBI:74449"/>
        <dbReference type="EC" id="2.1.1.348"/>
    </reaction>
</comment>
<dbReference type="SUPFAM" id="SSF53335">
    <property type="entry name" value="S-adenosyl-L-methionine-dependent methyltransferases"/>
    <property type="match status" value="1"/>
</dbReference>
<organism evidence="8 9">
    <name type="scientific">Tilletia horrida</name>
    <dbReference type="NCBI Taxonomy" id="155126"/>
    <lineage>
        <taxon>Eukaryota</taxon>
        <taxon>Fungi</taxon>
        <taxon>Dikarya</taxon>
        <taxon>Basidiomycota</taxon>
        <taxon>Ustilaginomycotina</taxon>
        <taxon>Exobasidiomycetes</taxon>
        <taxon>Tilletiales</taxon>
        <taxon>Tilletiaceae</taxon>
        <taxon>Tilletia</taxon>
    </lineage>
</organism>
<keyword evidence="9" id="KW-1185">Reference proteome</keyword>
<feature type="region of interest" description="Disordered" evidence="7">
    <location>
        <begin position="334"/>
        <end position="387"/>
    </location>
</feature>
<evidence type="ECO:0000256" key="4">
    <source>
        <dbReference type="ARBA" id="ARBA00022691"/>
    </source>
</evidence>
<evidence type="ECO:0000313" key="8">
    <source>
        <dbReference type="EMBL" id="KAK0531634.1"/>
    </source>
</evidence>
<dbReference type="EMBL" id="JAPDMQ010000180">
    <property type="protein sequence ID" value="KAK0531634.1"/>
    <property type="molecule type" value="Genomic_DNA"/>
</dbReference>
<dbReference type="GO" id="GO:0032259">
    <property type="term" value="P:methylation"/>
    <property type="evidence" value="ECO:0007669"/>
    <property type="project" value="UniProtKB-KW"/>
</dbReference>
<dbReference type="Pfam" id="PF05063">
    <property type="entry name" value="MT-A70"/>
    <property type="match status" value="2"/>
</dbReference>
<gene>
    <name evidence="8" type="primary">IME4</name>
    <name evidence="8" type="ORF">OC842_003553</name>
</gene>
<evidence type="ECO:0000256" key="1">
    <source>
        <dbReference type="ARBA" id="ARBA00012160"/>
    </source>
</evidence>
<dbReference type="PROSITE" id="PS51143">
    <property type="entry name" value="MT_A70"/>
    <property type="match status" value="1"/>
</dbReference>
<dbReference type="AlphaFoldDB" id="A0AAN6GDD6"/>
<dbReference type="PROSITE" id="PS00092">
    <property type="entry name" value="N6_MTASE"/>
    <property type="match status" value="1"/>
</dbReference>
<dbReference type="GO" id="GO:0001734">
    <property type="term" value="F:mRNA m(6)A methyltransferase activity"/>
    <property type="evidence" value="ECO:0007669"/>
    <property type="project" value="UniProtKB-EC"/>
</dbReference>
<dbReference type="InterPro" id="IPR029063">
    <property type="entry name" value="SAM-dependent_MTases_sf"/>
</dbReference>
<comment type="similarity">
    <text evidence="6">Belongs to the MT-A70-like family.</text>
</comment>
<evidence type="ECO:0000256" key="5">
    <source>
        <dbReference type="ARBA" id="ARBA00048957"/>
    </source>
</evidence>
<name>A0AAN6GDD6_9BASI</name>
<keyword evidence="4" id="KW-0949">S-adenosyl-L-methionine</keyword>
<keyword evidence="3 8" id="KW-0808">Transferase</keyword>
<dbReference type="Proteomes" id="UP001176521">
    <property type="component" value="Unassembled WGS sequence"/>
</dbReference>
<protein>
    <recommendedName>
        <fullName evidence="1">mRNA m(6)A methyltransferase</fullName>
        <ecNumber evidence="1">2.1.1.348</ecNumber>
    </recommendedName>
</protein>
<comment type="caution">
    <text evidence="8">The sequence shown here is derived from an EMBL/GenBank/DDBJ whole genome shotgun (WGS) entry which is preliminary data.</text>
</comment>
<dbReference type="GO" id="GO:0036396">
    <property type="term" value="C:RNA N6-methyladenosine methyltransferase complex"/>
    <property type="evidence" value="ECO:0007669"/>
    <property type="project" value="TreeGrafter"/>
</dbReference>
<evidence type="ECO:0000256" key="6">
    <source>
        <dbReference type="PROSITE-ProRule" id="PRU00489"/>
    </source>
</evidence>
<reference evidence="8" key="1">
    <citation type="journal article" date="2023" name="PhytoFront">
        <title>Draft Genome Resources of Seven Strains of Tilletia horrida, Causal Agent of Kernel Smut of Rice.</title>
        <authorList>
            <person name="Khanal S."/>
            <person name="Antony Babu S."/>
            <person name="Zhou X.G."/>
        </authorList>
    </citation>
    <scope>NUCLEOTIDE SEQUENCE</scope>
    <source>
        <strain evidence="8">TX3</strain>
    </source>
</reference>
<dbReference type="InterPro" id="IPR007757">
    <property type="entry name" value="MT-A70-like"/>
</dbReference>
<dbReference type="InterPro" id="IPR002052">
    <property type="entry name" value="DNA_methylase_N6_adenine_CS"/>
</dbReference>